<evidence type="ECO:0008006" key="3">
    <source>
        <dbReference type="Google" id="ProtNLM"/>
    </source>
</evidence>
<dbReference type="Proteomes" id="UP000261620">
    <property type="component" value="Unplaced"/>
</dbReference>
<evidence type="ECO:0000313" key="1">
    <source>
        <dbReference type="Ensembl" id="ENSMMOP00000001145.1"/>
    </source>
</evidence>
<reference evidence="1" key="1">
    <citation type="submission" date="2025-08" db="UniProtKB">
        <authorList>
            <consortium name="Ensembl"/>
        </authorList>
    </citation>
    <scope>IDENTIFICATION</scope>
</reference>
<keyword evidence="2" id="KW-1185">Reference proteome</keyword>
<accession>A0A3Q4AB57</accession>
<reference evidence="1" key="2">
    <citation type="submission" date="2025-09" db="UniProtKB">
        <authorList>
            <consortium name="Ensembl"/>
        </authorList>
    </citation>
    <scope>IDENTIFICATION</scope>
</reference>
<sequence>MHSTNRFTICFCCASVSYLTTYEAPLGSSSNEERQQLGSILWQHPNMRTNPCKLFNKGSLPSFITLSLSGCMHCV</sequence>
<evidence type="ECO:0000313" key="2">
    <source>
        <dbReference type="Proteomes" id="UP000261620"/>
    </source>
</evidence>
<dbReference type="Ensembl" id="ENSMMOT00000001172.1">
    <property type="protein sequence ID" value="ENSMMOP00000001145.1"/>
    <property type="gene ID" value="ENSMMOG00000000979.1"/>
</dbReference>
<name>A0A3Q4AB57_MOLML</name>
<dbReference type="AlphaFoldDB" id="A0A3Q4AB57"/>
<proteinExistence type="predicted"/>
<protein>
    <recommendedName>
        <fullName evidence="3">Secreted protein</fullName>
    </recommendedName>
</protein>
<organism evidence="1 2">
    <name type="scientific">Mola mola</name>
    <name type="common">Ocean sunfish</name>
    <name type="synonym">Tetraodon mola</name>
    <dbReference type="NCBI Taxonomy" id="94237"/>
    <lineage>
        <taxon>Eukaryota</taxon>
        <taxon>Metazoa</taxon>
        <taxon>Chordata</taxon>
        <taxon>Craniata</taxon>
        <taxon>Vertebrata</taxon>
        <taxon>Euteleostomi</taxon>
        <taxon>Actinopterygii</taxon>
        <taxon>Neopterygii</taxon>
        <taxon>Teleostei</taxon>
        <taxon>Neoteleostei</taxon>
        <taxon>Acanthomorphata</taxon>
        <taxon>Eupercaria</taxon>
        <taxon>Tetraodontiformes</taxon>
        <taxon>Molidae</taxon>
        <taxon>Mola</taxon>
    </lineage>
</organism>